<evidence type="ECO:0008006" key="4">
    <source>
        <dbReference type="Google" id="ProtNLM"/>
    </source>
</evidence>
<dbReference type="Proteomes" id="UP000070533">
    <property type="component" value="Unassembled WGS sequence"/>
</dbReference>
<feature type="transmembrane region" description="Helical" evidence="1">
    <location>
        <begin position="32"/>
        <end position="62"/>
    </location>
</feature>
<organism evidence="2 3">
    <name type="scientific">Prevotella corporis</name>
    <dbReference type="NCBI Taxonomy" id="28128"/>
    <lineage>
        <taxon>Bacteria</taxon>
        <taxon>Pseudomonadati</taxon>
        <taxon>Bacteroidota</taxon>
        <taxon>Bacteroidia</taxon>
        <taxon>Bacteroidales</taxon>
        <taxon>Prevotellaceae</taxon>
        <taxon>Prevotella</taxon>
    </lineage>
</organism>
<dbReference type="OrthoDB" id="1069997at2"/>
<evidence type="ECO:0000313" key="3">
    <source>
        <dbReference type="Proteomes" id="UP000070533"/>
    </source>
</evidence>
<dbReference type="InterPro" id="IPR025187">
    <property type="entry name" value="DUF4112"/>
</dbReference>
<keyword evidence="3" id="KW-1185">Reference proteome</keyword>
<evidence type="ECO:0000256" key="1">
    <source>
        <dbReference type="SAM" id="Phobius"/>
    </source>
</evidence>
<sequence>MKEANRIKAQEQIRNNKVFRTMNHLQQILDEYYLDGIIGLIPYGIGDLLTAIFGLLYIWFAFGKVKSLPLTLAILNNSLRDVFLGLIPFYIGNVIDFFHKSNTQNMRLITGFVEGNEQIIREVNKKAVQSGFFIVIFLILIVSLIFIIIYLTDMIFRLF</sequence>
<feature type="transmembrane region" description="Helical" evidence="1">
    <location>
        <begin position="131"/>
        <end position="151"/>
    </location>
</feature>
<dbReference type="PATRIC" id="fig|28128.5.peg.1895"/>
<proteinExistence type="predicted"/>
<evidence type="ECO:0000313" key="2">
    <source>
        <dbReference type="EMBL" id="KXA36901.1"/>
    </source>
</evidence>
<reference evidence="3" key="1">
    <citation type="submission" date="2016-01" db="EMBL/GenBank/DDBJ databases">
        <authorList>
            <person name="Mitreva M."/>
            <person name="Pepin K.H."/>
            <person name="Mihindukulasuriya K.A."/>
            <person name="Fulton R."/>
            <person name="Fronick C."/>
            <person name="O'Laughlin M."/>
            <person name="Miner T."/>
            <person name="Herter B."/>
            <person name="Rosa B.A."/>
            <person name="Cordes M."/>
            <person name="Tomlinson C."/>
            <person name="Wollam A."/>
            <person name="Palsikar V.B."/>
            <person name="Mardis E.R."/>
            <person name="Wilson R.K."/>
        </authorList>
    </citation>
    <scope>NUCLEOTIDE SEQUENCE [LARGE SCALE GENOMIC DNA]</scope>
    <source>
        <strain evidence="3">MJR7716</strain>
    </source>
</reference>
<dbReference type="PANTHER" id="PTHR35519:SF2">
    <property type="entry name" value="PH DOMAIN PROTEIN"/>
    <property type="match status" value="1"/>
</dbReference>
<name>A0A133Q200_9BACT</name>
<comment type="caution">
    <text evidence="2">The sequence shown here is derived from an EMBL/GenBank/DDBJ whole genome shotgun (WGS) entry which is preliminary data.</text>
</comment>
<protein>
    <recommendedName>
        <fullName evidence="4">DUF4112 domain-containing protein</fullName>
    </recommendedName>
</protein>
<dbReference type="Pfam" id="PF13430">
    <property type="entry name" value="DUF4112"/>
    <property type="match status" value="1"/>
</dbReference>
<keyword evidence="1" id="KW-1133">Transmembrane helix</keyword>
<feature type="transmembrane region" description="Helical" evidence="1">
    <location>
        <begin position="82"/>
        <end position="99"/>
    </location>
</feature>
<dbReference type="AlphaFoldDB" id="A0A133Q200"/>
<accession>A0A133Q200</accession>
<keyword evidence="1" id="KW-0472">Membrane</keyword>
<gene>
    <name evidence="2" type="ORF">HMPREF3226_01846</name>
</gene>
<dbReference type="RefSeq" id="WP_060940953.1">
    <property type="nucleotide sequence ID" value="NZ_JAIHUT010000034.1"/>
</dbReference>
<dbReference type="PANTHER" id="PTHR35519">
    <property type="entry name" value="MEMBRANE PROTEINS"/>
    <property type="match status" value="1"/>
</dbReference>
<keyword evidence="1" id="KW-0812">Transmembrane</keyword>
<dbReference type="EMBL" id="LRQG01000149">
    <property type="protein sequence ID" value="KXA36901.1"/>
    <property type="molecule type" value="Genomic_DNA"/>
</dbReference>